<dbReference type="EMBL" id="ML976988">
    <property type="protein sequence ID" value="KAF1957827.1"/>
    <property type="molecule type" value="Genomic_DNA"/>
</dbReference>
<dbReference type="OrthoDB" id="3945418at2759"/>
<keyword evidence="4" id="KW-1185">Reference proteome</keyword>
<comment type="similarity">
    <text evidence="1">Belongs to the cytochrome P450 family.</text>
</comment>
<protein>
    <submittedName>
        <fullName evidence="3">Cytochrome P450</fullName>
    </submittedName>
</protein>
<dbReference type="GO" id="GO:0004497">
    <property type="term" value="F:monooxygenase activity"/>
    <property type="evidence" value="ECO:0007669"/>
    <property type="project" value="InterPro"/>
</dbReference>
<dbReference type="GO" id="GO:0020037">
    <property type="term" value="F:heme binding"/>
    <property type="evidence" value="ECO:0007669"/>
    <property type="project" value="InterPro"/>
</dbReference>
<reference evidence="3" key="1">
    <citation type="journal article" date="2020" name="Stud. Mycol.">
        <title>101 Dothideomycetes genomes: a test case for predicting lifestyles and emergence of pathogens.</title>
        <authorList>
            <person name="Haridas S."/>
            <person name="Albert R."/>
            <person name="Binder M."/>
            <person name="Bloem J."/>
            <person name="Labutti K."/>
            <person name="Salamov A."/>
            <person name="Andreopoulos B."/>
            <person name="Baker S."/>
            <person name="Barry K."/>
            <person name="Bills G."/>
            <person name="Bluhm B."/>
            <person name="Cannon C."/>
            <person name="Castanera R."/>
            <person name="Culley D."/>
            <person name="Daum C."/>
            <person name="Ezra D."/>
            <person name="Gonzalez J."/>
            <person name="Henrissat B."/>
            <person name="Kuo A."/>
            <person name="Liang C."/>
            <person name="Lipzen A."/>
            <person name="Lutzoni F."/>
            <person name="Magnuson J."/>
            <person name="Mondo S."/>
            <person name="Nolan M."/>
            <person name="Ohm R."/>
            <person name="Pangilinan J."/>
            <person name="Park H.-J."/>
            <person name="Ramirez L."/>
            <person name="Alfaro M."/>
            <person name="Sun H."/>
            <person name="Tritt A."/>
            <person name="Yoshinaga Y."/>
            <person name="Zwiers L.-H."/>
            <person name="Turgeon B."/>
            <person name="Goodwin S."/>
            <person name="Spatafora J."/>
            <person name="Crous P."/>
            <person name="Grigoriev I."/>
        </authorList>
    </citation>
    <scope>NUCLEOTIDE SEQUENCE</scope>
    <source>
        <strain evidence="3">CBS 675.92</strain>
    </source>
</reference>
<comment type="cofactor">
    <cofactor evidence="2">
        <name>heme</name>
        <dbReference type="ChEBI" id="CHEBI:30413"/>
    </cofactor>
</comment>
<dbReference type="PRINTS" id="PR00463">
    <property type="entry name" value="EP450I"/>
</dbReference>
<dbReference type="InterPro" id="IPR001128">
    <property type="entry name" value="Cyt_P450"/>
</dbReference>
<keyword evidence="2" id="KW-0479">Metal-binding</keyword>
<evidence type="ECO:0000313" key="4">
    <source>
        <dbReference type="Proteomes" id="UP000800035"/>
    </source>
</evidence>
<dbReference type="SUPFAM" id="SSF48264">
    <property type="entry name" value="Cytochrome P450"/>
    <property type="match status" value="1"/>
</dbReference>
<dbReference type="Proteomes" id="UP000800035">
    <property type="component" value="Unassembled WGS sequence"/>
</dbReference>
<dbReference type="GO" id="GO:0016705">
    <property type="term" value="F:oxidoreductase activity, acting on paired donors, with incorporation or reduction of molecular oxygen"/>
    <property type="evidence" value="ECO:0007669"/>
    <property type="project" value="InterPro"/>
</dbReference>
<feature type="binding site" description="axial binding residue" evidence="2">
    <location>
        <position position="49"/>
    </location>
    <ligand>
        <name>heme</name>
        <dbReference type="ChEBI" id="CHEBI:30413"/>
    </ligand>
    <ligandPart>
        <name>Fe</name>
        <dbReference type="ChEBI" id="CHEBI:18248"/>
    </ligandPart>
</feature>
<evidence type="ECO:0000256" key="1">
    <source>
        <dbReference type="ARBA" id="ARBA00010617"/>
    </source>
</evidence>
<dbReference type="Gene3D" id="1.10.630.10">
    <property type="entry name" value="Cytochrome P450"/>
    <property type="match status" value="1"/>
</dbReference>
<keyword evidence="2" id="KW-0349">Heme</keyword>
<dbReference type="InterPro" id="IPR036396">
    <property type="entry name" value="Cyt_P450_sf"/>
</dbReference>
<organism evidence="3 4">
    <name type="scientific">Byssothecium circinans</name>
    <dbReference type="NCBI Taxonomy" id="147558"/>
    <lineage>
        <taxon>Eukaryota</taxon>
        <taxon>Fungi</taxon>
        <taxon>Dikarya</taxon>
        <taxon>Ascomycota</taxon>
        <taxon>Pezizomycotina</taxon>
        <taxon>Dothideomycetes</taxon>
        <taxon>Pleosporomycetidae</taxon>
        <taxon>Pleosporales</taxon>
        <taxon>Massarineae</taxon>
        <taxon>Massarinaceae</taxon>
        <taxon>Byssothecium</taxon>
    </lineage>
</organism>
<evidence type="ECO:0000256" key="2">
    <source>
        <dbReference type="PIRSR" id="PIRSR602401-1"/>
    </source>
</evidence>
<dbReference type="GO" id="GO:0005506">
    <property type="term" value="F:iron ion binding"/>
    <property type="evidence" value="ECO:0007669"/>
    <property type="project" value="InterPro"/>
</dbReference>
<dbReference type="PANTHER" id="PTHR24305:SF166">
    <property type="entry name" value="CYTOCHROME P450 12A4, MITOCHONDRIAL-RELATED"/>
    <property type="match status" value="1"/>
</dbReference>
<name>A0A6A5U9N1_9PLEO</name>
<keyword evidence="2" id="KW-0408">Iron</keyword>
<accession>A0A6A5U9N1</accession>
<dbReference type="AlphaFoldDB" id="A0A6A5U9N1"/>
<dbReference type="InterPro" id="IPR002401">
    <property type="entry name" value="Cyt_P450_E_grp-I"/>
</dbReference>
<gene>
    <name evidence="3" type="ORF">CC80DRAFT_491180</name>
</gene>
<dbReference type="InterPro" id="IPR050121">
    <property type="entry name" value="Cytochrome_P450_monoxygenase"/>
</dbReference>
<evidence type="ECO:0000313" key="3">
    <source>
        <dbReference type="EMBL" id="KAF1957827.1"/>
    </source>
</evidence>
<proteinExistence type="inferred from homology"/>
<sequence length="115" mass="13066">MSIRDIHFNPTIFPSPHSFNPSRWLTATPTELAHMNKHLVTFGKGVRACSGTELAKLEMVLLVANLYWRFDMRLFETGEEDVRAVHDYFTVASKRESKGVRVVIVSEGVGVNHHE</sequence>
<dbReference type="Pfam" id="PF00067">
    <property type="entry name" value="p450"/>
    <property type="match status" value="1"/>
</dbReference>
<dbReference type="PANTHER" id="PTHR24305">
    <property type="entry name" value="CYTOCHROME P450"/>
    <property type="match status" value="1"/>
</dbReference>